<feature type="compositionally biased region" description="Acidic residues" evidence="2">
    <location>
        <begin position="406"/>
        <end position="457"/>
    </location>
</feature>
<feature type="region of interest" description="Disordered" evidence="2">
    <location>
        <begin position="308"/>
        <end position="575"/>
    </location>
</feature>
<evidence type="ECO:0000256" key="2">
    <source>
        <dbReference type="SAM" id="MobiDB-lite"/>
    </source>
</evidence>
<feature type="compositionally biased region" description="Acidic residues" evidence="2">
    <location>
        <begin position="512"/>
        <end position="532"/>
    </location>
</feature>
<gene>
    <name evidence="3" type="ORF">M5D96_013398</name>
</gene>
<evidence type="ECO:0000313" key="4">
    <source>
        <dbReference type="Proteomes" id="UP001059596"/>
    </source>
</evidence>
<evidence type="ECO:0000313" key="3">
    <source>
        <dbReference type="EMBL" id="KAI8033814.1"/>
    </source>
</evidence>
<feature type="compositionally biased region" description="Basic and acidic residues" evidence="2">
    <location>
        <begin position="541"/>
        <end position="552"/>
    </location>
</feature>
<feature type="coiled-coil region" evidence="1">
    <location>
        <begin position="103"/>
        <end position="181"/>
    </location>
</feature>
<protein>
    <submittedName>
        <fullName evidence="3">Uncharacterized protein</fullName>
    </submittedName>
</protein>
<feature type="compositionally biased region" description="Acidic residues" evidence="2">
    <location>
        <begin position="308"/>
        <end position="334"/>
    </location>
</feature>
<dbReference type="EMBL" id="JAMKOV010000098">
    <property type="protein sequence ID" value="KAI8033814.1"/>
    <property type="molecule type" value="Genomic_DNA"/>
</dbReference>
<evidence type="ECO:0000256" key="1">
    <source>
        <dbReference type="SAM" id="Coils"/>
    </source>
</evidence>
<comment type="caution">
    <text evidence="3">The sequence shown here is derived from an EMBL/GenBank/DDBJ whole genome shotgun (WGS) entry which is preliminary data.</text>
</comment>
<sequence>MDKYPQVREFLGLEGKTAEIMSQFEEEIKKKTKVLAEEEEIRSKLVELTLDVSLAKQGAENVKEINEDMAEAESMTYDCLFQVMQIERLLEQADLQDILRYTVQREEQQTQRQMALEEELEAEEEQQMAILKSRDVVQEFRVVQAVLKEEEKMLTTLTHELDELNSQYETTINDLTDKRNKEIVAIIQISKQIGEMEAQLKSKDISAMPAQSHIKEKNVVTENETNIVSPQKTEKPSNSSSLSFQSANDFLKNFLEDDNQQVKMPLQSILANRDKEKSVISFYSRLKHVQFAPDPLLTDIVEFEKEEEVSGSAEELVEASDMEFEEESEEEMELSDAKLDEGQPEDGLEKEEEESDEELDEEQPEDGSLEESDDEFNEEQPADGSENEWMESDEEIEDGQLKEGSENEMEQSDDELNEEQPADGSENEMLELEESDENLYEVQPEDGSENEIEESDEEFNRHNPEDGAQNEMEGSQKEFDEKPKKSEPKVQKSDKLKLDIDDSEQKSQSENMEFESDDDASGEQESSEEEVTDQGAKKMFGKAELKQKEQKMNETTTAKNTNSEASENLPSTSTGIRNRYLSSQLSSNAADVVETELLPKRLKLDDGSSPWPNIIHPMTTTLHNSPLPIVISTMISC</sequence>
<proteinExistence type="predicted"/>
<keyword evidence="1" id="KW-0175">Coiled coil</keyword>
<feature type="coiled-coil region" evidence="1">
    <location>
        <begin position="21"/>
        <end position="75"/>
    </location>
</feature>
<organism evidence="3 4">
    <name type="scientific">Drosophila gunungcola</name>
    <name type="common">fruit fly</name>
    <dbReference type="NCBI Taxonomy" id="103775"/>
    <lineage>
        <taxon>Eukaryota</taxon>
        <taxon>Metazoa</taxon>
        <taxon>Ecdysozoa</taxon>
        <taxon>Arthropoda</taxon>
        <taxon>Hexapoda</taxon>
        <taxon>Insecta</taxon>
        <taxon>Pterygota</taxon>
        <taxon>Neoptera</taxon>
        <taxon>Endopterygota</taxon>
        <taxon>Diptera</taxon>
        <taxon>Brachycera</taxon>
        <taxon>Muscomorpha</taxon>
        <taxon>Ephydroidea</taxon>
        <taxon>Drosophilidae</taxon>
        <taxon>Drosophila</taxon>
        <taxon>Sophophora</taxon>
    </lineage>
</organism>
<feature type="compositionally biased region" description="Polar residues" evidence="2">
    <location>
        <begin position="553"/>
        <end position="575"/>
    </location>
</feature>
<keyword evidence="4" id="KW-1185">Reference proteome</keyword>
<feature type="compositionally biased region" description="Basic and acidic residues" evidence="2">
    <location>
        <begin position="474"/>
        <end position="507"/>
    </location>
</feature>
<feature type="region of interest" description="Disordered" evidence="2">
    <location>
        <begin position="223"/>
        <end position="243"/>
    </location>
</feature>
<dbReference type="AlphaFoldDB" id="A0A9Q0BJL0"/>
<accession>A0A9Q0BJL0</accession>
<feature type="compositionally biased region" description="Acidic residues" evidence="2">
    <location>
        <begin position="342"/>
        <end position="398"/>
    </location>
</feature>
<dbReference type="Proteomes" id="UP001059596">
    <property type="component" value="Unassembled WGS sequence"/>
</dbReference>
<reference evidence="3" key="1">
    <citation type="journal article" date="2023" name="Genome Biol. Evol.">
        <title>Long-read-based Genome Assembly of Drosophila gunungcola Reveals Fewer Chemosensory Genes in Flower-breeding Species.</title>
        <authorList>
            <person name="Negi A."/>
            <person name="Liao B.Y."/>
            <person name="Yeh S.D."/>
        </authorList>
    </citation>
    <scope>NUCLEOTIDE SEQUENCE</scope>
    <source>
        <strain evidence="3">Sukarami</strain>
    </source>
</reference>
<name>A0A9Q0BJL0_9MUSC</name>